<gene>
    <name evidence="7" type="ORF">FHS60_000191</name>
</gene>
<name>A0A7W5UUC3_9BACT</name>
<reference evidence="7 8" key="1">
    <citation type="submission" date="2020-08" db="EMBL/GenBank/DDBJ databases">
        <title>Genomic Encyclopedia of Type Strains, Phase IV (KMG-IV): sequencing the most valuable type-strain genomes for metagenomic binning, comparative biology and taxonomic classification.</title>
        <authorList>
            <person name="Goeker M."/>
        </authorList>
    </citation>
    <scope>NUCLEOTIDE SEQUENCE [LARGE SCALE GENOMIC DNA]</scope>
    <source>
        <strain evidence="7 8">DSM 22548</strain>
    </source>
</reference>
<evidence type="ECO:0000256" key="3">
    <source>
        <dbReference type="ARBA" id="ARBA00022989"/>
    </source>
</evidence>
<dbReference type="GO" id="GO:0016020">
    <property type="term" value="C:membrane"/>
    <property type="evidence" value="ECO:0007669"/>
    <property type="project" value="UniProtKB-SubCell"/>
</dbReference>
<dbReference type="AlphaFoldDB" id="A0A7W5UUC3"/>
<dbReference type="PANTHER" id="PTHR14948">
    <property type="entry name" value="NG5"/>
    <property type="match status" value="1"/>
</dbReference>
<evidence type="ECO:0000313" key="8">
    <source>
        <dbReference type="Proteomes" id="UP000541425"/>
    </source>
</evidence>
<evidence type="ECO:0000256" key="2">
    <source>
        <dbReference type="ARBA" id="ARBA00022692"/>
    </source>
</evidence>
<dbReference type="PANTHER" id="PTHR14948:SF25">
    <property type="entry name" value="DUF4190 DOMAIN-CONTAINING PROTEIN"/>
    <property type="match status" value="1"/>
</dbReference>
<organism evidence="7 8">
    <name type="scientific">Alloprevotella rava</name>
    <dbReference type="NCBI Taxonomy" id="671218"/>
    <lineage>
        <taxon>Bacteria</taxon>
        <taxon>Pseudomonadati</taxon>
        <taxon>Bacteroidota</taxon>
        <taxon>Bacteroidia</taxon>
        <taxon>Bacteroidales</taxon>
        <taxon>Prevotellaceae</taxon>
        <taxon>Alloprevotella</taxon>
    </lineage>
</organism>
<keyword evidence="2 5" id="KW-0812">Transmembrane</keyword>
<comment type="caution">
    <text evidence="7">The sequence shown here is derived from an EMBL/GenBank/DDBJ whole genome shotgun (WGS) entry which is preliminary data.</text>
</comment>
<dbReference type="Pfam" id="PF04505">
    <property type="entry name" value="CD225"/>
    <property type="match status" value="1"/>
</dbReference>
<dbReference type="InterPro" id="IPR025640">
    <property type="entry name" value="GYF_2"/>
</dbReference>
<feature type="transmembrane region" description="Helical" evidence="5">
    <location>
        <begin position="97"/>
        <end position="121"/>
    </location>
</feature>
<dbReference type="InterPro" id="IPR007593">
    <property type="entry name" value="CD225/Dispanin_fam"/>
</dbReference>
<proteinExistence type="predicted"/>
<evidence type="ECO:0000313" key="7">
    <source>
        <dbReference type="EMBL" id="MBB3701749.1"/>
    </source>
</evidence>
<feature type="transmembrane region" description="Helical" evidence="5">
    <location>
        <begin position="142"/>
        <end position="163"/>
    </location>
</feature>
<dbReference type="EMBL" id="JACICA010000001">
    <property type="protein sequence ID" value="MBB3701749.1"/>
    <property type="molecule type" value="Genomic_DNA"/>
</dbReference>
<dbReference type="InterPro" id="IPR051423">
    <property type="entry name" value="CD225/Dispanin"/>
</dbReference>
<dbReference type="Pfam" id="PF14237">
    <property type="entry name" value="GYF_2"/>
    <property type="match status" value="1"/>
</dbReference>
<dbReference type="Proteomes" id="UP000541425">
    <property type="component" value="Unassembled WGS sequence"/>
</dbReference>
<keyword evidence="4 5" id="KW-0472">Membrane</keyword>
<sequence length="172" mass="19016">MEQYFYLDVNKVQQGPVDGSQLVKFGVTPTTLVWKQGMAQWTPAGQVPELAAIFNVLEEVQQPQQGPQFGPQVAQPNFYNQQTYNQPPQMPPPPDNYLVWAILATICCCLPFGVVSIVYAARVNGLYQMGQYQEALAASNSAKTWAIAAAICGVVIGIIYFFIGLMQGFMRM</sequence>
<feature type="domain" description="GYF" evidence="6">
    <location>
        <begin position="4"/>
        <end position="50"/>
    </location>
</feature>
<evidence type="ECO:0000256" key="4">
    <source>
        <dbReference type="ARBA" id="ARBA00023136"/>
    </source>
</evidence>
<protein>
    <recommendedName>
        <fullName evidence="6">GYF domain-containing protein</fullName>
    </recommendedName>
</protein>
<accession>A0A7W5UUC3</accession>
<dbReference type="RefSeq" id="WP_183693748.1">
    <property type="nucleotide sequence ID" value="NZ_JACICA010000001.1"/>
</dbReference>
<comment type="subcellular location">
    <subcellularLocation>
        <location evidence="1">Membrane</location>
    </subcellularLocation>
</comment>
<evidence type="ECO:0000259" key="6">
    <source>
        <dbReference type="Pfam" id="PF14237"/>
    </source>
</evidence>
<evidence type="ECO:0000256" key="5">
    <source>
        <dbReference type="SAM" id="Phobius"/>
    </source>
</evidence>
<evidence type="ECO:0000256" key="1">
    <source>
        <dbReference type="ARBA" id="ARBA00004370"/>
    </source>
</evidence>
<keyword evidence="3 5" id="KW-1133">Transmembrane helix</keyword>